<dbReference type="AlphaFoldDB" id="A0ABD3PVI8"/>
<protein>
    <submittedName>
        <fullName evidence="2">Uncharacterized protein</fullName>
    </submittedName>
</protein>
<sequence>MTGRARAIGGNVILASLLAALSYLPFELIAKSTLIVCIAMFVADPFPTSRLVSVGGVAVVLLLTRVRSRFVESPGNVSLQTKRDQTH</sequence>
<accession>A0ABD3PVI8</accession>
<evidence type="ECO:0000256" key="1">
    <source>
        <dbReference type="SAM" id="Phobius"/>
    </source>
</evidence>
<feature type="transmembrane region" description="Helical" evidence="1">
    <location>
        <begin position="12"/>
        <end position="42"/>
    </location>
</feature>
<evidence type="ECO:0000313" key="3">
    <source>
        <dbReference type="Proteomes" id="UP001516023"/>
    </source>
</evidence>
<keyword evidence="1" id="KW-0472">Membrane</keyword>
<dbReference type="Proteomes" id="UP001516023">
    <property type="component" value="Unassembled WGS sequence"/>
</dbReference>
<gene>
    <name evidence="2" type="ORF">HJC23_003911</name>
</gene>
<keyword evidence="1" id="KW-1133">Transmembrane helix</keyword>
<dbReference type="EMBL" id="JABMIG020000111">
    <property type="protein sequence ID" value="KAL3791654.1"/>
    <property type="molecule type" value="Genomic_DNA"/>
</dbReference>
<name>A0ABD3PVI8_9STRA</name>
<organism evidence="2 3">
    <name type="scientific">Cyclotella cryptica</name>
    <dbReference type="NCBI Taxonomy" id="29204"/>
    <lineage>
        <taxon>Eukaryota</taxon>
        <taxon>Sar</taxon>
        <taxon>Stramenopiles</taxon>
        <taxon>Ochrophyta</taxon>
        <taxon>Bacillariophyta</taxon>
        <taxon>Coscinodiscophyceae</taxon>
        <taxon>Thalassiosirophycidae</taxon>
        <taxon>Stephanodiscales</taxon>
        <taxon>Stephanodiscaceae</taxon>
        <taxon>Cyclotella</taxon>
    </lineage>
</organism>
<feature type="transmembrane region" description="Helical" evidence="1">
    <location>
        <begin position="48"/>
        <end position="66"/>
    </location>
</feature>
<keyword evidence="3" id="KW-1185">Reference proteome</keyword>
<comment type="caution">
    <text evidence="2">The sequence shown here is derived from an EMBL/GenBank/DDBJ whole genome shotgun (WGS) entry which is preliminary data.</text>
</comment>
<keyword evidence="1" id="KW-0812">Transmembrane</keyword>
<reference evidence="2 3" key="1">
    <citation type="journal article" date="2020" name="G3 (Bethesda)">
        <title>Improved Reference Genome for Cyclotella cryptica CCMP332, a Model for Cell Wall Morphogenesis, Salinity Adaptation, and Lipid Production in Diatoms (Bacillariophyta).</title>
        <authorList>
            <person name="Roberts W.R."/>
            <person name="Downey K.M."/>
            <person name="Ruck E.C."/>
            <person name="Traller J.C."/>
            <person name="Alverson A.J."/>
        </authorList>
    </citation>
    <scope>NUCLEOTIDE SEQUENCE [LARGE SCALE GENOMIC DNA]</scope>
    <source>
        <strain evidence="2 3">CCMP332</strain>
    </source>
</reference>
<proteinExistence type="predicted"/>
<evidence type="ECO:0000313" key="2">
    <source>
        <dbReference type="EMBL" id="KAL3791654.1"/>
    </source>
</evidence>